<dbReference type="GO" id="GO:0003964">
    <property type="term" value="F:RNA-directed DNA polymerase activity"/>
    <property type="evidence" value="ECO:0007669"/>
    <property type="project" value="UniProtKB-KW"/>
</dbReference>
<sequence>MKCPRRYAKDVRIVSGGFIRYSEALGMISNKWMKAKGVSYKAGFNNKIHYRLDKFENWHCYGLYNIPKLVCLGYGSYPQSCIWKRESSRHWRWMLHAAPEAFMDDTTILCSEENVTHRMLFRLDALMSMSRMNFKPKKSGILSIKKGKLDKDVFFKVANQKLVKSLRR</sequence>
<keyword evidence="1" id="KW-0808">Transferase</keyword>
<gene>
    <name evidence="1" type="ORF">PoB_006983500</name>
</gene>
<dbReference type="Proteomes" id="UP000735302">
    <property type="component" value="Unassembled WGS sequence"/>
</dbReference>
<reference evidence="1 2" key="1">
    <citation type="journal article" date="2021" name="Elife">
        <title>Chloroplast acquisition without the gene transfer in kleptoplastic sea slugs, Plakobranchus ocellatus.</title>
        <authorList>
            <person name="Maeda T."/>
            <person name="Takahashi S."/>
            <person name="Yoshida T."/>
            <person name="Shimamura S."/>
            <person name="Takaki Y."/>
            <person name="Nagai Y."/>
            <person name="Toyoda A."/>
            <person name="Suzuki Y."/>
            <person name="Arimoto A."/>
            <person name="Ishii H."/>
            <person name="Satoh N."/>
            <person name="Nishiyama T."/>
            <person name="Hasebe M."/>
            <person name="Maruyama T."/>
            <person name="Minagawa J."/>
            <person name="Obokata J."/>
            <person name="Shigenobu S."/>
        </authorList>
    </citation>
    <scope>NUCLEOTIDE SEQUENCE [LARGE SCALE GENOMIC DNA]</scope>
</reference>
<evidence type="ECO:0000313" key="2">
    <source>
        <dbReference type="Proteomes" id="UP000735302"/>
    </source>
</evidence>
<keyword evidence="1" id="KW-0695">RNA-directed DNA polymerase</keyword>
<dbReference type="AlphaFoldDB" id="A0AAV4DGQ5"/>
<organism evidence="1 2">
    <name type="scientific">Plakobranchus ocellatus</name>
    <dbReference type="NCBI Taxonomy" id="259542"/>
    <lineage>
        <taxon>Eukaryota</taxon>
        <taxon>Metazoa</taxon>
        <taxon>Spiralia</taxon>
        <taxon>Lophotrochozoa</taxon>
        <taxon>Mollusca</taxon>
        <taxon>Gastropoda</taxon>
        <taxon>Heterobranchia</taxon>
        <taxon>Euthyneura</taxon>
        <taxon>Panpulmonata</taxon>
        <taxon>Sacoglossa</taxon>
        <taxon>Placobranchoidea</taxon>
        <taxon>Plakobranchidae</taxon>
        <taxon>Plakobranchus</taxon>
    </lineage>
</organism>
<keyword evidence="1" id="KW-0548">Nucleotidyltransferase</keyword>
<evidence type="ECO:0000313" key="1">
    <source>
        <dbReference type="EMBL" id="GFO43330.1"/>
    </source>
</evidence>
<protein>
    <submittedName>
        <fullName evidence="1">Reverse transcriptase</fullName>
    </submittedName>
</protein>
<comment type="caution">
    <text evidence="1">The sequence shown here is derived from an EMBL/GenBank/DDBJ whole genome shotgun (WGS) entry which is preliminary data.</text>
</comment>
<proteinExistence type="predicted"/>
<accession>A0AAV4DGQ5</accession>
<name>A0AAV4DGQ5_9GAST</name>
<keyword evidence="2" id="KW-1185">Reference proteome</keyword>
<dbReference type="EMBL" id="BLXT01007882">
    <property type="protein sequence ID" value="GFO43330.1"/>
    <property type="molecule type" value="Genomic_DNA"/>
</dbReference>